<dbReference type="InterPro" id="IPR002893">
    <property type="entry name" value="Znf_MYND"/>
</dbReference>
<dbReference type="RefSeq" id="XP_007313909.1">
    <property type="nucleotide sequence ID" value="XM_007313847.1"/>
</dbReference>
<dbReference type="GO" id="GO:0000981">
    <property type="term" value="F:DNA-binding transcription factor activity, RNA polymerase II-specific"/>
    <property type="evidence" value="ECO:0007669"/>
    <property type="project" value="TreeGrafter"/>
</dbReference>
<evidence type="ECO:0000256" key="1">
    <source>
        <dbReference type="ARBA" id="ARBA00022723"/>
    </source>
</evidence>
<dbReference type="PANTHER" id="PTHR10237">
    <property type="entry name" value="DEFORMED EPIDERMAL AUTOREGULATORY FACTOR 1 HOMOLOG SUPPRESSIN"/>
    <property type="match status" value="1"/>
</dbReference>
<sequence length="1163" mass="130129">MSHPLIWPGKYFFYAIGNTSAVRLSRDLPPEEPGNLLLLGCGDPRNVLFTIFCEPPSFGRKLDFTCCDIDPAILARNVLLFTMVADKHPNSTIWNIFFHFCIDKDTHSTLIEHCNKLIGLSDTLKNWNSSIYGPHIKMCTDYTLAEIRRHWSLYVEMENLPNARIKVIRDAFTNQYKTTKIGTALSSARSAGPLLIKAANAMSDQFRNYWKTGTTFTNSKELAAATLLNPTFVYSLAGERFSVHYGTDPMTPFHLAALFGNTRGSTSVADVVKAAKAEFNDWCSAYSVSLSSSSRPIIRFIVGDVNLVCRALRGFALTGTLKTGLPVAQWKTQLIHLSGDEYLSGGAPASFNVIDTSNLDDHVGLLNVLVASIPLLSPSPSSVLYAESLLFHRLDGTKEFAEHLYADLTAVGLLLGLCPVDYLSGFTTRSNTHEMIVYQQLTKEKQNVPQYHQVTTWKAPVSGDTIASPYITNIQPPVFDSRQLGTLLYDIYHELFEQEDAMHFWRLNQGNLLNAVRSSNIVHYIRESFVLLLRLVRDRLAVSEETWMEIMDRFFDLEDADQTLRMDTLNYQDLCGLLYRHGVFTFPIYRMKLAKLGRLSHWETVTPIARIVLVIPRENLAVLEHSTEEIGTPPLQADVTGSWCQNTFTAIHVAFGRAISMGTKANPRVVFEEDTKGWSGTSSLVVSFTMPTRLLTDIEPPENLNVCLTIRSTPATVILMSKLGMKLTIFSAKLMDESLVHVLPEYPLPSKKPQASPSPPAPAIKGLLSQIGELSAAVVELDEQCELVASLTCRVSVSDIESKRLFQSGAAPQVAQVSPCVMRITLGSREQDVIFPFPVSGSANKLRLARKSLYIEVVVPASRTLKPDGMKINPFPVIDAGGIFNSWSIHRINLPRLPVLDIKGPKIGQWLNPHVGSMLSSRERSNRKKHRSDALMFVKDTLHTIFVRYAGIQGGPPRRLFALRDEATNNCDTIFFISELRYDLASHTVICDGYVLPLTHELLIKIEKPFAKLVFEGNMGNVRVFEGEMQTWKQLIPAFVERCRSWSHGENCEYKAQGKIPLTEDMEKNPLCSCGRGKDVEGMNKVNMWKPLAPYVTRIALSPLFAVSYLETVGRDPAAYRCFVCRGKGKPKLKMCTVCKKVRYCSSGCQKKDWKIHKLRCKA</sequence>
<dbReference type="Pfam" id="PF14737">
    <property type="entry name" value="DUF4470"/>
    <property type="match status" value="1"/>
</dbReference>
<dbReference type="PROSITE" id="PS50865">
    <property type="entry name" value="ZF_MYND_2"/>
    <property type="match status" value="1"/>
</dbReference>
<dbReference type="GO" id="GO:0005634">
    <property type="term" value="C:nucleus"/>
    <property type="evidence" value="ECO:0007669"/>
    <property type="project" value="TreeGrafter"/>
</dbReference>
<dbReference type="Proteomes" id="UP000008064">
    <property type="component" value="Unassembled WGS sequence"/>
</dbReference>
<dbReference type="AlphaFoldDB" id="F8NH78"/>
<reference evidence="6" key="1">
    <citation type="submission" date="2011-04" db="EMBL/GenBank/DDBJ databases">
        <title>Evolution of plant cell wall degrading machinery underlies the functional diversity of forest fungi.</title>
        <authorList>
            <consortium name="US DOE Joint Genome Institute (JGI-PGF)"/>
            <person name="Eastwood D.C."/>
            <person name="Floudas D."/>
            <person name="Binder M."/>
            <person name="Majcherczyk A."/>
            <person name="Schneider P."/>
            <person name="Aerts A."/>
            <person name="Asiegbu F.O."/>
            <person name="Baker S.E."/>
            <person name="Barry K."/>
            <person name="Bendiksby M."/>
            <person name="Blumentritt M."/>
            <person name="Coutinho P.M."/>
            <person name="Cullen D."/>
            <person name="Cullen D."/>
            <person name="Gathman A."/>
            <person name="Goodell B."/>
            <person name="Henrissat B."/>
            <person name="Ihrmark K."/>
            <person name="Kauserud H."/>
            <person name="Kohler A."/>
            <person name="LaButti K."/>
            <person name="Lapidus A."/>
            <person name="Lavin J.L."/>
            <person name="Lee Y.-H."/>
            <person name="Lindquist E."/>
            <person name="Lilly W."/>
            <person name="Lucas S."/>
            <person name="Morin E."/>
            <person name="Murat C."/>
            <person name="Oguiza J.A."/>
            <person name="Park J."/>
            <person name="Pisabarro A.G."/>
            <person name="Riley R."/>
            <person name="Rosling A."/>
            <person name="Salamov A."/>
            <person name="Schmidt O."/>
            <person name="Schmutz J."/>
            <person name="Skrede I."/>
            <person name="Stenlid J."/>
            <person name="Wiebenga A."/>
            <person name="Xie X."/>
            <person name="Kues U."/>
            <person name="Hibbett D.S."/>
            <person name="Hoffmeister D."/>
            <person name="Hogberg N."/>
            <person name="Martin F."/>
            <person name="Grigoriev I.V."/>
            <person name="Watkinson S.C."/>
        </authorList>
    </citation>
    <scope>NUCLEOTIDE SEQUENCE</scope>
    <source>
        <strain evidence="6">S7.9</strain>
    </source>
</reference>
<name>F8NH78_SERL9</name>
<dbReference type="SUPFAM" id="SSF144232">
    <property type="entry name" value="HIT/MYND zinc finger-like"/>
    <property type="match status" value="1"/>
</dbReference>
<dbReference type="GeneID" id="18816201"/>
<dbReference type="InterPro" id="IPR027974">
    <property type="entry name" value="DUF4470"/>
</dbReference>
<protein>
    <recommendedName>
        <fullName evidence="5">MYND-type domain-containing protein</fullName>
    </recommendedName>
</protein>
<accession>F8NH78</accession>
<dbReference type="Pfam" id="PF01753">
    <property type="entry name" value="zf-MYND"/>
    <property type="match status" value="1"/>
</dbReference>
<evidence type="ECO:0000256" key="3">
    <source>
        <dbReference type="ARBA" id="ARBA00022833"/>
    </source>
</evidence>
<proteinExistence type="predicted"/>
<dbReference type="Gene3D" id="6.10.140.2220">
    <property type="match status" value="1"/>
</dbReference>
<gene>
    <name evidence="6" type="ORF">SERLADRAFT_445454</name>
</gene>
<keyword evidence="1" id="KW-0479">Metal-binding</keyword>
<evidence type="ECO:0000256" key="2">
    <source>
        <dbReference type="ARBA" id="ARBA00022771"/>
    </source>
</evidence>
<dbReference type="PROSITE" id="PS01360">
    <property type="entry name" value="ZF_MYND_1"/>
    <property type="match status" value="1"/>
</dbReference>
<evidence type="ECO:0000256" key="4">
    <source>
        <dbReference type="PROSITE-ProRule" id="PRU00134"/>
    </source>
</evidence>
<dbReference type="GO" id="GO:0008270">
    <property type="term" value="F:zinc ion binding"/>
    <property type="evidence" value="ECO:0007669"/>
    <property type="project" value="UniProtKB-KW"/>
</dbReference>
<dbReference type="EMBL" id="GL945429">
    <property type="protein sequence ID" value="EGO29667.1"/>
    <property type="molecule type" value="Genomic_DNA"/>
</dbReference>
<dbReference type="KEGG" id="sla:SERLADRAFT_445454"/>
<evidence type="ECO:0000259" key="5">
    <source>
        <dbReference type="PROSITE" id="PS50865"/>
    </source>
</evidence>
<dbReference type="HOGENOM" id="CLU_007974_0_1_1"/>
<dbReference type="OrthoDB" id="432970at2759"/>
<dbReference type="PANTHER" id="PTHR10237:SF15">
    <property type="entry name" value="LD37257P"/>
    <property type="match status" value="1"/>
</dbReference>
<feature type="domain" description="MYND-type" evidence="5">
    <location>
        <begin position="1122"/>
        <end position="1161"/>
    </location>
</feature>
<keyword evidence="2 4" id="KW-0863">Zinc-finger</keyword>
<keyword evidence="3" id="KW-0862">Zinc</keyword>
<dbReference type="InterPro" id="IPR024119">
    <property type="entry name" value="TF_DEAF-1"/>
</dbReference>
<evidence type="ECO:0000313" key="6">
    <source>
        <dbReference type="EMBL" id="EGO29667.1"/>
    </source>
</evidence>
<organism>
    <name type="scientific">Serpula lacrymans var. lacrymans (strain S7.9)</name>
    <name type="common">Dry rot fungus</name>
    <dbReference type="NCBI Taxonomy" id="578457"/>
    <lineage>
        <taxon>Eukaryota</taxon>
        <taxon>Fungi</taxon>
        <taxon>Dikarya</taxon>
        <taxon>Basidiomycota</taxon>
        <taxon>Agaricomycotina</taxon>
        <taxon>Agaricomycetes</taxon>
        <taxon>Agaricomycetidae</taxon>
        <taxon>Boletales</taxon>
        <taxon>Coniophorineae</taxon>
        <taxon>Serpulaceae</taxon>
        <taxon>Serpula</taxon>
    </lineage>
</organism>